<feature type="chain" id="PRO_5046699599" description="Fibronectin type-III domain-containing protein" evidence="3">
    <location>
        <begin position="30"/>
        <end position="1166"/>
    </location>
</feature>
<dbReference type="EMBL" id="JAGFBM010000001">
    <property type="protein sequence ID" value="MBO3083185.1"/>
    <property type="molecule type" value="Genomic_DNA"/>
</dbReference>
<dbReference type="SUPFAM" id="SSF49785">
    <property type="entry name" value="Galactose-binding domain-like"/>
    <property type="match status" value="1"/>
</dbReference>
<dbReference type="SUPFAM" id="SSF49265">
    <property type="entry name" value="Fibronectin type III"/>
    <property type="match status" value="1"/>
</dbReference>
<protein>
    <recommendedName>
        <fullName evidence="4">Fibronectin type-III domain-containing protein</fullName>
    </recommendedName>
</protein>
<dbReference type="Pfam" id="PF18370">
    <property type="entry name" value="RGI_lyase"/>
    <property type="match status" value="1"/>
</dbReference>
<dbReference type="Gene3D" id="2.60.40.10">
    <property type="entry name" value="Immunoglobulins"/>
    <property type="match status" value="5"/>
</dbReference>
<keyword evidence="2" id="KW-0624">Polysaccharide degradation</keyword>
<dbReference type="Gene3D" id="2.60.120.430">
    <property type="entry name" value="Galactose-binding lectin"/>
    <property type="match status" value="1"/>
</dbReference>
<dbReference type="InterPro" id="IPR034641">
    <property type="entry name" value="RGL11"/>
</dbReference>
<dbReference type="InterPro" id="IPR013783">
    <property type="entry name" value="Ig-like_fold"/>
</dbReference>
<dbReference type="PANTHER" id="PTHR43118">
    <property type="entry name" value="RHAMNOGALACTURONAN LYASE (EUROFUNG)"/>
    <property type="match status" value="1"/>
</dbReference>
<dbReference type="CDD" id="cd10318">
    <property type="entry name" value="RGL11"/>
    <property type="match status" value="1"/>
</dbReference>
<evidence type="ECO:0000313" key="5">
    <source>
        <dbReference type="EMBL" id="MBO3083185.1"/>
    </source>
</evidence>
<dbReference type="Proteomes" id="UP000678317">
    <property type="component" value="Unassembled WGS sequence"/>
</dbReference>
<dbReference type="Pfam" id="PF21254">
    <property type="entry name" value="AGA-YXIM_GBD"/>
    <property type="match status" value="1"/>
</dbReference>
<dbReference type="InterPro" id="IPR028994">
    <property type="entry name" value="Integrin_alpha_N"/>
</dbReference>
<feature type="domain" description="Fibronectin type-III" evidence="4">
    <location>
        <begin position="178"/>
        <end position="269"/>
    </location>
</feature>
<keyword evidence="1" id="KW-0326">Glycosidase</keyword>
<dbReference type="InterPro" id="IPR036116">
    <property type="entry name" value="FN3_sf"/>
</dbReference>
<dbReference type="InterPro" id="IPR049366">
    <property type="entry name" value="RGL11_C"/>
</dbReference>
<dbReference type="Pfam" id="PF21348">
    <property type="entry name" value="RGL11_C"/>
    <property type="match status" value="1"/>
</dbReference>
<evidence type="ECO:0000256" key="1">
    <source>
        <dbReference type="ARBA" id="ARBA00023295"/>
    </source>
</evidence>
<keyword evidence="6" id="KW-1185">Reference proteome</keyword>
<organism evidence="5 6">
    <name type="scientific">Cellulomonas fengjieae</name>
    <dbReference type="NCBI Taxonomy" id="2819978"/>
    <lineage>
        <taxon>Bacteria</taxon>
        <taxon>Bacillati</taxon>
        <taxon>Actinomycetota</taxon>
        <taxon>Actinomycetes</taxon>
        <taxon>Micrococcales</taxon>
        <taxon>Cellulomonadaceae</taxon>
        <taxon>Cellulomonas</taxon>
    </lineage>
</organism>
<dbReference type="InterPro" id="IPR008979">
    <property type="entry name" value="Galactose-bd-like_sf"/>
</dbReference>
<dbReference type="InterPro" id="IPR003961">
    <property type="entry name" value="FN3_dom"/>
</dbReference>
<accession>A0ABS3SBR4</accession>
<keyword evidence="2" id="KW-0119">Carbohydrate metabolism</keyword>
<proteinExistence type="predicted"/>
<evidence type="ECO:0000256" key="2">
    <source>
        <dbReference type="ARBA" id="ARBA00023326"/>
    </source>
</evidence>
<keyword evidence="1" id="KW-0378">Hydrolase</keyword>
<evidence type="ECO:0000259" key="4">
    <source>
        <dbReference type="PROSITE" id="PS50853"/>
    </source>
</evidence>
<dbReference type="PROSITE" id="PS50853">
    <property type="entry name" value="FN3"/>
    <property type="match status" value="1"/>
</dbReference>
<dbReference type="SUPFAM" id="SSF69318">
    <property type="entry name" value="Integrin alpha N-terminal domain"/>
    <property type="match status" value="1"/>
</dbReference>
<sequence>MRLPRTSALATSAALALAVLPFAAAPASAAGQDYLFDFQCAGNPTAPGYTAVTPDAAYTASAGFGFLTPLAANACRDRGGDDLALRDLVLPPTTGSTFVADVPDGTYTVILRTGDPIATSNTGATVAGIAVPARRAESGVVDERVVDDVQVTGGQLNIVVNGSSARLNAIQVLQPVQPPAGVGATVTATATEASVQLSWSAVDGAAGYRVHRSEAGGTAVVVGTTDAPTWTDTDVQLAGQYTYAVSTIGATGRESARSAEVSATVVDPALARPAVPTGVAGAWADDGVALTWSPVPGAVAYDVYRARSGFDPVVVARTSEVTWTDTTAQPTVDYDYLVAAVGPGGRSDRSSSVRIERSVQFVREAERLDRAPVAVAADGGVYVGWRLLGLDEQDLAFHVYRDGTRVTTTPVTHSTNVLDPAGTAASRYRISTVVAGIERWATTEFDVWDQQTLDVPISAPPGGTTPAGEAYTYRANDASIGDVDGDGQYEIVLKWDPTNAKDNSQAGYTGNVYVDAYELDGTQLWRIDLGRNIRAGAHYTQVQVFDLDGDGSAEIAMKTADATVDGAGTVLGDAAADHRNSAGYVLAGPEFLTVFDGATGAALDTIDYTPPRGNVGAWGDTYGNRVDRFLAGVAYLDGQHPSLVVSRGYYTRAVIVAYDFDGTSLTSRWTFDSDVDGSQYRGQGNHNLSVADVDGDQKDEIVFGSMTIDDDGEALYTTGLGHGDALHVSDLDPSHPGLEVFAAHEDMASSRNRGATFRDADTGAVLWSIPATRDTGRAAAGDIDPRHLGAEGWAVGGDAAWNSPVGQLRTAKGELLSTSIPRANFLTWWDGDLLREVTDHDYDLATGLGVPTISKWEWETSTSEEIYRADGTLTVNGTKGNPALQADLFGDWREELVTPLDDSSALRIATTVDLTDHRLRTLQSDPVYRLGVAWQNTAYNQPPHTSYYLGEGMTTPPAPSIAYTQPLPVGDRVPGPATGKPTRGVLSSDNWDGDGTYRVSMNLWWGQNAQSVTFYENGVELATQDLVDATPAAQSATLQVAGRPNGTHVYTAVLTNARGSTTTLPLVVTVVRANPATPVLSHDNWDGDGTYTLTTNLWWGTNATEYRLYEDGVLIDTQSLVANGFNAQQAVTEVSGRSVGRHVYRAELSNPQGSSSSPQVTVTVRR</sequence>
<evidence type="ECO:0000313" key="6">
    <source>
        <dbReference type="Proteomes" id="UP000678317"/>
    </source>
</evidence>
<dbReference type="SUPFAM" id="SSF81296">
    <property type="entry name" value="E set domains"/>
    <property type="match status" value="2"/>
</dbReference>
<keyword evidence="3" id="KW-0732">Signal</keyword>
<reference evidence="5 6" key="1">
    <citation type="submission" date="2021-03" db="EMBL/GenBank/DDBJ databases">
        <title>novel species in genus Cellulomonas.</title>
        <authorList>
            <person name="Zhang G."/>
        </authorList>
    </citation>
    <scope>NUCLEOTIDE SEQUENCE [LARGE SCALE GENOMIC DNA]</scope>
    <source>
        <strain evidence="6">zg-ZUI188</strain>
    </source>
</reference>
<dbReference type="InterPro" id="IPR014756">
    <property type="entry name" value="Ig_E-set"/>
</dbReference>
<dbReference type="InterPro" id="IPR041624">
    <property type="entry name" value="RGI_lyase"/>
</dbReference>
<name>A0ABS3SBR4_9CELL</name>
<dbReference type="InterPro" id="IPR049033">
    <property type="entry name" value="AGA-YXIM_GBD"/>
</dbReference>
<dbReference type="PANTHER" id="PTHR43118:SF1">
    <property type="entry name" value="RHAMNOGALACTURONAN LYASE (EUROFUNG)"/>
    <property type="match status" value="1"/>
</dbReference>
<gene>
    <name evidence="5" type="ORF">J4035_00905</name>
</gene>
<feature type="signal peptide" evidence="3">
    <location>
        <begin position="1"/>
        <end position="29"/>
    </location>
</feature>
<evidence type="ECO:0000256" key="3">
    <source>
        <dbReference type="SAM" id="SignalP"/>
    </source>
</evidence>
<dbReference type="RefSeq" id="WP_208288188.1">
    <property type="nucleotide sequence ID" value="NZ_CP074404.1"/>
</dbReference>
<comment type="caution">
    <text evidence="5">The sequence shown here is derived from an EMBL/GenBank/DDBJ whole genome shotgun (WGS) entry which is preliminary data.</text>
</comment>